<name>A0A317SJM3_9PEZI</name>
<proteinExistence type="predicted"/>
<dbReference type="AlphaFoldDB" id="A0A317SJM3"/>
<keyword evidence="3" id="KW-1185">Reference proteome</keyword>
<dbReference type="Proteomes" id="UP000246991">
    <property type="component" value="Unassembled WGS sequence"/>
</dbReference>
<evidence type="ECO:0000256" key="1">
    <source>
        <dbReference type="SAM" id="MobiDB-lite"/>
    </source>
</evidence>
<evidence type="ECO:0000313" key="2">
    <source>
        <dbReference type="EMBL" id="PWW74478.1"/>
    </source>
</evidence>
<comment type="caution">
    <text evidence="2">The sequence shown here is derived from an EMBL/GenBank/DDBJ whole genome shotgun (WGS) entry which is preliminary data.</text>
</comment>
<dbReference type="EMBL" id="PYWC01000061">
    <property type="protein sequence ID" value="PWW74478.1"/>
    <property type="molecule type" value="Genomic_DNA"/>
</dbReference>
<accession>A0A317SJM3</accession>
<reference evidence="2 3" key="1">
    <citation type="submission" date="2018-03" db="EMBL/GenBank/DDBJ databases">
        <title>Genomes of Pezizomycetes fungi and the evolution of truffles.</title>
        <authorList>
            <person name="Murat C."/>
            <person name="Payen T."/>
            <person name="Noel B."/>
            <person name="Kuo A."/>
            <person name="Martin F.M."/>
        </authorList>
    </citation>
    <scope>NUCLEOTIDE SEQUENCE [LARGE SCALE GENOMIC DNA]</scope>
    <source>
        <strain evidence="2">091103-1</strain>
    </source>
</reference>
<evidence type="ECO:0000313" key="3">
    <source>
        <dbReference type="Proteomes" id="UP000246991"/>
    </source>
</evidence>
<gene>
    <name evidence="2" type="ORF">C7212DRAFT_365164</name>
</gene>
<feature type="region of interest" description="Disordered" evidence="1">
    <location>
        <begin position="157"/>
        <end position="183"/>
    </location>
</feature>
<protein>
    <submittedName>
        <fullName evidence="2">Uncharacterized protein</fullName>
    </submittedName>
</protein>
<sequence length="197" mass="21512">MSDEIRNVVVFPTTFPVALPPHPDNLAVPLSGEDYQAAKNLRALYQLIYQICPGGHGHYASFPNATDSLPRNYSAKVRCTGDGTAWRVVMGPQGVKGMVWYFCGLKKVDGMFNTAVIRYWTAEQCEAFVEALESGGMESLPHDWRFVVRHNEVVNNSENLPTNSTTQAAVPQDTTGTNGVNGYNVSQAEDEVSVGGL</sequence>
<dbReference type="OrthoDB" id="5390231at2759"/>
<organism evidence="2 3">
    <name type="scientific">Tuber magnatum</name>
    <name type="common">white Piedmont truffle</name>
    <dbReference type="NCBI Taxonomy" id="42249"/>
    <lineage>
        <taxon>Eukaryota</taxon>
        <taxon>Fungi</taxon>
        <taxon>Dikarya</taxon>
        <taxon>Ascomycota</taxon>
        <taxon>Pezizomycotina</taxon>
        <taxon>Pezizomycetes</taxon>
        <taxon>Pezizales</taxon>
        <taxon>Tuberaceae</taxon>
        <taxon>Tuber</taxon>
    </lineage>
</organism>